<evidence type="ECO:0000313" key="2">
    <source>
        <dbReference type="EMBL" id="KAH8989575.1"/>
    </source>
</evidence>
<comment type="caution">
    <text evidence="2">The sequence shown here is derived from an EMBL/GenBank/DDBJ whole genome shotgun (WGS) entry which is preliminary data.</text>
</comment>
<sequence length="166" mass="18161">MRRHLASLPPASNVCQLGKRPPRKSKRHGRKIVGMERRRRQCHSGLVCKCDLPFLLSSRPHPSFPHSSYCRFVLLLGASLGASALSPEITAISFTRGLYHLPEIYSDRRSSEVYIRPHPAPNVSRLSAARLVHVQGVGLLGAARGNSARDKGTPSGVPLVANWEAA</sequence>
<evidence type="ECO:0000313" key="3">
    <source>
        <dbReference type="Proteomes" id="UP001201163"/>
    </source>
</evidence>
<feature type="compositionally biased region" description="Basic residues" evidence="1">
    <location>
        <begin position="20"/>
        <end position="30"/>
    </location>
</feature>
<evidence type="ECO:0000256" key="1">
    <source>
        <dbReference type="SAM" id="MobiDB-lite"/>
    </source>
</evidence>
<gene>
    <name evidence="2" type="ORF">EDB92DRAFT_850497</name>
</gene>
<dbReference type="AlphaFoldDB" id="A0AAD4LFG0"/>
<dbReference type="EMBL" id="JAKELL010000036">
    <property type="protein sequence ID" value="KAH8989575.1"/>
    <property type="molecule type" value="Genomic_DNA"/>
</dbReference>
<organism evidence="2 3">
    <name type="scientific">Lactarius akahatsu</name>
    <dbReference type="NCBI Taxonomy" id="416441"/>
    <lineage>
        <taxon>Eukaryota</taxon>
        <taxon>Fungi</taxon>
        <taxon>Dikarya</taxon>
        <taxon>Basidiomycota</taxon>
        <taxon>Agaricomycotina</taxon>
        <taxon>Agaricomycetes</taxon>
        <taxon>Russulales</taxon>
        <taxon>Russulaceae</taxon>
        <taxon>Lactarius</taxon>
    </lineage>
</organism>
<accession>A0AAD4LFG0</accession>
<dbReference type="Proteomes" id="UP001201163">
    <property type="component" value="Unassembled WGS sequence"/>
</dbReference>
<feature type="region of interest" description="Disordered" evidence="1">
    <location>
        <begin position="1"/>
        <end position="30"/>
    </location>
</feature>
<reference evidence="2" key="1">
    <citation type="submission" date="2022-01" db="EMBL/GenBank/DDBJ databases">
        <title>Comparative genomics reveals a dynamic genome evolution in the ectomycorrhizal milk-cap (Lactarius) mushrooms.</title>
        <authorList>
            <consortium name="DOE Joint Genome Institute"/>
            <person name="Lebreton A."/>
            <person name="Tang N."/>
            <person name="Kuo A."/>
            <person name="LaButti K."/>
            <person name="Drula E."/>
            <person name="Barry K."/>
            <person name="Clum A."/>
            <person name="Lipzen A."/>
            <person name="Mousain D."/>
            <person name="Ng V."/>
            <person name="Wang R."/>
            <person name="Wang X."/>
            <person name="Dai Y."/>
            <person name="Henrissat B."/>
            <person name="Grigoriev I.V."/>
            <person name="Guerin-Laguette A."/>
            <person name="Yu F."/>
            <person name="Martin F.M."/>
        </authorList>
    </citation>
    <scope>NUCLEOTIDE SEQUENCE</scope>
    <source>
        <strain evidence="2">QP</strain>
    </source>
</reference>
<protein>
    <submittedName>
        <fullName evidence="2">Uncharacterized protein</fullName>
    </submittedName>
</protein>
<name>A0AAD4LFG0_9AGAM</name>
<proteinExistence type="predicted"/>
<keyword evidence="3" id="KW-1185">Reference proteome</keyword>